<keyword evidence="3" id="KW-1185">Reference proteome</keyword>
<reference evidence="1" key="1">
    <citation type="submission" date="2023-06" db="EMBL/GenBank/DDBJ databases">
        <authorList>
            <person name="Kurt Z."/>
        </authorList>
    </citation>
    <scope>NUCLEOTIDE SEQUENCE</scope>
</reference>
<dbReference type="AlphaFoldDB" id="A0AA86QXZ7"/>
<proteinExistence type="predicted"/>
<dbReference type="EMBL" id="CATOUU010000942">
    <property type="protein sequence ID" value="CAI9961654.1"/>
    <property type="molecule type" value="Genomic_DNA"/>
</dbReference>
<reference evidence="2 3" key="2">
    <citation type="submission" date="2024-07" db="EMBL/GenBank/DDBJ databases">
        <authorList>
            <person name="Akdeniz Z."/>
        </authorList>
    </citation>
    <scope>NUCLEOTIDE SEQUENCE [LARGE SCALE GENOMIC DNA]</scope>
</reference>
<dbReference type="Proteomes" id="UP001642409">
    <property type="component" value="Unassembled WGS sequence"/>
</dbReference>
<evidence type="ECO:0000313" key="3">
    <source>
        <dbReference type="Proteomes" id="UP001642409"/>
    </source>
</evidence>
<dbReference type="EMBL" id="CAXDID020000194">
    <property type="protein sequence ID" value="CAL6053020.1"/>
    <property type="molecule type" value="Genomic_DNA"/>
</dbReference>
<gene>
    <name evidence="2" type="ORF">HINF_LOCUS45133</name>
    <name evidence="1" type="ORF">HINF_LOCUS49299</name>
</gene>
<comment type="caution">
    <text evidence="1">The sequence shown here is derived from an EMBL/GenBank/DDBJ whole genome shotgun (WGS) entry which is preliminary data.</text>
</comment>
<name>A0AA86QXZ7_9EUKA</name>
<protein>
    <submittedName>
        <fullName evidence="2">Hypothetical_protein</fullName>
    </submittedName>
</protein>
<organism evidence="1">
    <name type="scientific">Hexamita inflata</name>
    <dbReference type="NCBI Taxonomy" id="28002"/>
    <lineage>
        <taxon>Eukaryota</taxon>
        <taxon>Metamonada</taxon>
        <taxon>Diplomonadida</taxon>
        <taxon>Hexamitidae</taxon>
        <taxon>Hexamitinae</taxon>
        <taxon>Hexamita</taxon>
    </lineage>
</organism>
<accession>A0AA86QXZ7</accession>
<evidence type="ECO:0000313" key="2">
    <source>
        <dbReference type="EMBL" id="CAL6053020.1"/>
    </source>
</evidence>
<sequence>MSASTQKQHGFGLILPGMQFETVQRLLSTNKIDPRYKKLQHSIRLENEKKEYPGLKTNQDCFVAHTLTQDFDFDNIEFSRAVNILFNSVSISIGVLARLNGVCRSVSSAACKDSVQKSQQLRINGDQGMAQCTVGNQQLCGNAHGWELLQNLQPAGVRGNGQHWIRWSGEARLMLLQSDGSRQFGADKGGDVYAELEGLITRTVWPQNPNTHAGSKA</sequence>
<evidence type="ECO:0000313" key="1">
    <source>
        <dbReference type="EMBL" id="CAI9961654.1"/>
    </source>
</evidence>